<feature type="compositionally biased region" description="Low complexity" evidence="1">
    <location>
        <begin position="507"/>
        <end position="522"/>
    </location>
</feature>
<comment type="caution">
    <text evidence="2">The sequence shown here is derived from an EMBL/GenBank/DDBJ whole genome shotgun (WGS) entry which is preliminary data.</text>
</comment>
<sequence>MALRNSPQRPPAAQTDAPQQQAQHQHQPTVELPETVPVLEDATGLEEMPADEPVLTVAPVPNPTSGHALVVVPAAPDAPRAMPLQDRSNTSDRQRGGCDSSGKLKPSADGIRPDTPKHSSSSPGVVVVPAGQRAVCDKENEPSAATGTGEGGGRASIETTSSGGVLGQAQAQQRAQEQQKPPERPPSPVCNAAQPARPAVAPASPPAATRMRMRFEARLRAQAGKPHPLSVRTGPESPPPIPLGWAAGFGLGWPPLLGGPFPLGLPLMQQSYGHAAMHQHWRSGAGLAPAPGAGLAGFPCGTAAAASAAGYQHQTAPPQYQQQHMSDLDCSEHLDWESGEQARRNQQQQQQPEELAAAVHLGMPPIRTQHGQQDQKQQSRSAVPIPQWMHSGSPVAAAQSLALAHQLLLHHHHQQMLRDMQQQQQHSPSPPSATGLSCYQQLLASARAAAAVSSPTGNRNRAEMTAAPRSHHASPYAHRQQPGAAVGSTTRQLVAVQAQRRERERLSGAASAGAGSPRGASAHVCAMDTDDLENSNPHQQNSKGGLLPGEPRFAMEPPEGSPSAKRRRSFATAKVAASGTRGNVSYSGAADAMEVDEVGSPGS</sequence>
<feature type="compositionally biased region" description="Low complexity" evidence="1">
    <location>
        <begin position="168"/>
        <end position="179"/>
    </location>
</feature>
<feature type="compositionally biased region" description="Low complexity" evidence="1">
    <location>
        <begin position="417"/>
        <end position="427"/>
    </location>
</feature>
<name>A0A835SA56_CHLIN</name>
<feature type="region of interest" description="Disordered" evidence="1">
    <location>
        <begin position="450"/>
        <end position="603"/>
    </location>
</feature>
<feature type="compositionally biased region" description="Low complexity" evidence="1">
    <location>
        <begin position="119"/>
        <end position="129"/>
    </location>
</feature>
<evidence type="ECO:0000313" key="2">
    <source>
        <dbReference type="EMBL" id="KAG2423532.1"/>
    </source>
</evidence>
<evidence type="ECO:0000256" key="1">
    <source>
        <dbReference type="SAM" id="MobiDB-lite"/>
    </source>
</evidence>
<gene>
    <name evidence="2" type="ORF">HXX76_015279</name>
</gene>
<feature type="compositionally biased region" description="Low complexity" evidence="1">
    <location>
        <begin position="192"/>
        <end position="207"/>
    </location>
</feature>
<feature type="region of interest" description="Disordered" evidence="1">
    <location>
        <begin position="366"/>
        <end position="388"/>
    </location>
</feature>
<proteinExistence type="predicted"/>
<accession>A0A835SA56</accession>
<dbReference type="AlphaFoldDB" id="A0A835SA56"/>
<dbReference type="EMBL" id="JAEHOC010000078">
    <property type="protein sequence ID" value="KAG2423532.1"/>
    <property type="molecule type" value="Genomic_DNA"/>
</dbReference>
<feature type="compositionally biased region" description="Polar residues" evidence="1">
    <location>
        <begin position="369"/>
        <end position="381"/>
    </location>
</feature>
<dbReference type="Proteomes" id="UP000650467">
    <property type="component" value="Unassembled WGS sequence"/>
</dbReference>
<keyword evidence="3" id="KW-1185">Reference proteome</keyword>
<organism evidence="2 3">
    <name type="scientific">Chlamydomonas incerta</name>
    <dbReference type="NCBI Taxonomy" id="51695"/>
    <lineage>
        <taxon>Eukaryota</taxon>
        <taxon>Viridiplantae</taxon>
        <taxon>Chlorophyta</taxon>
        <taxon>core chlorophytes</taxon>
        <taxon>Chlorophyceae</taxon>
        <taxon>CS clade</taxon>
        <taxon>Chlamydomonadales</taxon>
        <taxon>Chlamydomonadaceae</taxon>
        <taxon>Chlamydomonas</taxon>
    </lineage>
</organism>
<feature type="region of interest" description="Disordered" evidence="1">
    <location>
        <begin position="414"/>
        <end position="436"/>
    </location>
</feature>
<dbReference type="OrthoDB" id="543009at2759"/>
<evidence type="ECO:0000313" key="3">
    <source>
        <dbReference type="Proteomes" id="UP000650467"/>
    </source>
</evidence>
<protein>
    <submittedName>
        <fullName evidence="2">Uncharacterized protein</fullName>
    </submittedName>
</protein>
<reference evidence="2" key="1">
    <citation type="journal article" date="2020" name="bioRxiv">
        <title>Comparative genomics of Chlamydomonas.</title>
        <authorList>
            <person name="Craig R.J."/>
            <person name="Hasan A.R."/>
            <person name="Ness R.W."/>
            <person name="Keightley P.D."/>
        </authorList>
    </citation>
    <scope>NUCLEOTIDE SEQUENCE</scope>
    <source>
        <strain evidence="2">SAG 7.73</strain>
    </source>
</reference>
<feature type="compositionally biased region" description="Polar residues" evidence="1">
    <location>
        <begin position="534"/>
        <end position="543"/>
    </location>
</feature>
<feature type="compositionally biased region" description="Low complexity" evidence="1">
    <location>
        <begin position="11"/>
        <end position="29"/>
    </location>
</feature>
<feature type="region of interest" description="Disordered" evidence="1">
    <location>
        <begin position="1"/>
        <end position="207"/>
    </location>
</feature>
<feature type="compositionally biased region" description="Low complexity" evidence="1">
    <location>
        <begin position="68"/>
        <end position="81"/>
    </location>
</feature>